<sequence>MNAEAAARDITVAVVRAKEQPFTIERARLRGPRSDEVLVRVLATGLCHTDLIVRDQFYPVPLPAVLGHEGAGIIEAVGPEVKGLKVGDHVVLAYGVCGHCRQCSSGHGAYCEDFYGQNFGGSGVDGSNAIEDAQGQPLHDHFFAQSSFATHALARESNAVKVPEAAPLELLGPLGCGIQTGAGAVINSLKVGAGSRFAAYGAGAVGLSAVMAARLAGAAIIIAVDVVPSRLELARELGATHVINSREQDIVEAVRAISPGGVDFALESTGRVDVLEQGITALAKLGVIGVVGASKMGTLASFDVNNLLMGGRTIRGVVEGDSVPQVFIPQLVELYLQGRFPFDRLVKFYPLEQINQAAEDSARGVTLKAVLRMPG</sequence>
<name>A0A0R0BZ01_9GAMM</name>
<proteinExistence type="inferred from homology"/>
<evidence type="ECO:0000259" key="7">
    <source>
        <dbReference type="SMART" id="SM00829"/>
    </source>
</evidence>
<dbReference type="InterPro" id="IPR036291">
    <property type="entry name" value="NAD(P)-bd_dom_sf"/>
</dbReference>
<dbReference type="GO" id="GO:0008270">
    <property type="term" value="F:zinc ion binding"/>
    <property type="evidence" value="ECO:0007669"/>
    <property type="project" value="InterPro"/>
</dbReference>
<dbReference type="Gene3D" id="3.40.50.720">
    <property type="entry name" value="NAD(P)-binding Rossmann-like Domain"/>
    <property type="match status" value="1"/>
</dbReference>
<dbReference type="SUPFAM" id="SSF51735">
    <property type="entry name" value="NAD(P)-binding Rossmann-fold domains"/>
    <property type="match status" value="1"/>
</dbReference>
<dbReference type="PANTHER" id="PTHR43880:SF12">
    <property type="entry name" value="ALCOHOL DEHYDROGENASE CLASS-3"/>
    <property type="match status" value="1"/>
</dbReference>
<dbReference type="Pfam" id="PF00107">
    <property type="entry name" value="ADH_zinc_N"/>
    <property type="match status" value="1"/>
</dbReference>
<dbReference type="SMART" id="SM00829">
    <property type="entry name" value="PKS_ER"/>
    <property type="match status" value="1"/>
</dbReference>
<comment type="caution">
    <text evidence="8">The sequence shown here is derived from an EMBL/GenBank/DDBJ whole genome shotgun (WGS) entry which is preliminary data.</text>
</comment>
<dbReference type="AlphaFoldDB" id="A0A0R0BZ01"/>
<dbReference type="RefSeq" id="WP_057635692.1">
    <property type="nucleotide sequence ID" value="NZ_LDJI01000030.1"/>
</dbReference>
<dbReference type="PROSITE" id="PS00059">
    <property type="entry name" value="ADH_ZINC"/>
    <property type="match status" value="1"/>
</dbReference>
<dbReference type="PATRIC" id="fig|405444.3.peg.2438"/>
<evidence type="ECO:0000256" key="1">
    <source>
        <dbReference type="ARBA" id="ARBA00001947"/>
    </source>
</evidence>
<evidence type="ECO:0000256" key="5">
    <source>
        <dbReference type="ARBA" id="ARBA00023027"/>
    </source>
</evidence>
<keyword evidence="5" id="KW-0520">NAD</keyword>
<evidence type="ECO:0000256" key="3">
    <source>
        <dbReference type="ARBA" id="ARBA00022833"/>
    </source>
</evidence>
<feature type="domain" description="Enoyl reductase (ER)" evidence="7">
    <location>
        <begin position="22"/>
        <end position="371"/>
    </location>
</feature>
<dbReference type="Gene3D" id="3.90.180.10">
    <property type="entry name" value="Medium-chain alcohol dehydrogenases, catalytic domain"/>
    <property type="match status" value="1"/>
</dbReference>
<keyword evidence="3 6" id="KW-0862">Zinc</keyword>
<dbReference type="Proteomes" id="UP000050864">
    <property type="component" value="Unassembled WGS sequence"/>
</dbReference>
<evidence type="ECO:0000256" key="6">
    <source>
        <dbReference type="RuleBase" id="RU361277"/>
    </source>
</evidence>
<dbReference type="OrthoDB" id="9770544at2"/>
<organism evidence="8 9">
    <name type="scientific">Stenotrophomonas humi</name>
    <dbReference type="NCBI Taxonomy" id="405444"/>
    <lineage>
        <taxon>Bacteria</taxon>
        <taxon>Pseudomonadati</taxon>
        <taxon>Pseudomonadota</taxon>
        <taxon>Gammaproteobacteria</taxon>
        <taxon>Lysobacterales</taxon>
        <taxon>Lysobacteraceae</taxon>
        <taxon>Stenotrophomonas</taxon>
    </lineage>
</organism>
<dbReference type="PANTHER" id="PTHR43880">
    <property type="entry name" value="ALCOHOL DEHYDROGENASE"/>
    <property type="match status" value="1"/>
</dbReference>
<evidence type="ECO:0000256" key="4">
    <source>
        <dbReference type="ARBA" id="ARBA00023002"/>
    </source>
</evidence>
<keyword evidence="2 6" id="KW-0479">Metal-binding</keyword>
<accession>A0A0R0BZ01</accession>
<dbReference type="GO" id="GO:0005829">
    <property type="term" value="C:cytosol"/>
    <property type="evidence" value="ECO:0007669"/>
    <property type="project" value="TreeGrafter"/>
</dbReference>
<dbReference type="SUPFAM" id="SSF50129">
    <property type="entry name" value="GroES-like"/>
    <property type="match status" value="1"/>
</dbReference>
<comment type="cofactor">
    <cofactor evidence="1 6">
        <name>Zn(2+)</name>
        <dbReference type="ChEBI" id="CHEBI:29105"/>
    </cofactor>
</comment>
<keyword evidence="4" id="KW-0560">Oxidoreductase</keyword>
<dbReference type="InterPro" id="IPR002328">
    <property type="entry name" value="ADH_Zn_CS"/>
</dbReference>
<evidence type="ECO:0000313" key="8">
    <source>
        <dbReference type="EMBL" id="KRG62613.1"/>
    </source>
</evidence>
<dbReference type="GO" id="GO:0046294">
    <property type="term" value="P:formaldehyde catabolic process"/>
    <property type="evidence" value="ECO:0007669"/>
    <property type="project" value="TreeGrafter"/>
</dbReference>
<dbReference type="CDD" id="cd08278">
    <property type="entry name" value="benzyl_alcohol_DH"/>
    <property type="match status" value="1"/>
</dbReference>
<evidence type="ECO:0000256" key="2">
    <source>
        <dbReference type="ARBA" id="ARBA00022723"/>
    </source>
</evidence>
<dbReference type="FunFam" id="3.40.50.720:FF:000003">
    <property type="entry name" value="S-(hydroxymethyl)glutathione dehydrogenase"/>
    <property type="match status" value="1"/>
</dbReference>
<keyword evidence="9" id="KW-1185">Reference proteome</keyword>
<protein>
    <submittedName>
        <fullName evidence="8">Alcohol dehydrogenase</fullName>
    </submittedName>
</protein>
<dbReference type="EMBL" id="LDJI01000030">
    <property type="protein sequence ID" value="KRG62613.1"/>
    <property type="molecule type" value="Genomic_DNA"/>
</dbReference>
<evidence type="ECO:0000313" key="9">
    <source>
        <dbReference type="Proteomes" id="UP000050864"/>
    </source>
</evidence>
<gene>
    <name evidence="8" type="ORF">ABB26_15940</name>
</gene>
<comment type="similarity">
    <text evidence="6">Belongs to the zinc-containing alcohol dehydrogenase family.</text>
</comment>
<dbReference type="InterPro" id="IPR013154">
    <property type="entry name" value="ADH-like_N"/>
</dbReference>
<dbReference type="STRING" id="405444.ABB26_15940"/>
<dbReference type="InterPro" id="IPR020843">
    <property type="entry name" value="ER"/>
</dbReference>
<dbReference type="Pfam" id="PF08240">
    <property type="entry name" value="ADH_N"/>
    <property type="match status" value="1"/>
</dbReference>
<reference evidence="8 9" key="1">
    <citation type="submission" date="2015-05" db="EMBL/GenBank/DDBJ databases">
        <title>Genome sequencing and analysis of members of genus Stenotrophomonas.</title>
        <authorList>
            <person name="Patil P.P."/>
            <person name="Midha S."/>
            <person name="Patil P.B."/>
        </authorList>
    </citation>
    <scope>NUCLEOTIDE SEQUENCE [LARGE SCALE GENOMIC DNA]</scope>
    <source>
        <strain evidence="8 9">DSM 18929</strain>
    </source>
</reference>
<dbReference type="GO" id="GO:0051903">
    <property type="term" value="F:S-(hydroxymethyl)glutathione dehydrogenase [NAD(P)+] activity"/>
    <property type="evidence" value="ECO:0007669"/>
    <property type="project" value="TreeGrafter"/>
</dbReference>
<dbReference type="InterPro" id="IPR013149">
    <property type="entry name" value="ADH-like_C"/>
</dbReference>
<dbReference type="InterPro" id="IPR011032">
    <property type="entry name" value="GroES-like_sf"/>
</dbReference>